<proteinExistence type="predicted"/>
<dbReference type="InterPro" id="IPR036366">
    <property type="entry name" value="PGBDSf"/>
</dbReference>
<evidence type="ECO:0008006" key="4">
    <source>
        <dbReference type="Google" id="ProtNLM"/>
    </source>
</evidence>
<dbReference type="Proteomes" id="UP000184476">
    <property type="component" value="Unassembled WGS sequence"/>
</dbReference>
<dbReference type="AlphaFoldDB" id="A0A1M4ZPF8"/>
<dbReference type="SUPFAM" id="SSF47090">
    <property type="entry name" value="PGBD-like"/>
    <property type="match status" value="1"/>
</dbReference>
<dbReference type="InterPro" id="IPR036365">
    <property type="entry name" value="PGBD-like_sf"/>
</dbReference>
<feature type="region of interest" description="Disordered" evidence="1">
    <location>
        <begin position="52"/>
        <end position="134"/>
    </location>
</feature>
<reference evidence="2 3" key="1">
    <citation type="submission" date="2016-11" db="EMBL/GenBank/DDBJ databases">
        <authorList>
            <person name="Jaros S."/>
            <person name="Januszkiewicz K."/>
            <person name="Wedrychowicz H."/>
        </authorList>
    </citation>
    <scope>NUCLEOTIDE SEQUENCE [LARGE SCALE GENOMIC DNA]</scope>
    <source>
        <strain evidence="2 3">DSM 44666</strain>
    </source>
</reference>
<gene>
    <name evidence="2" type="ORF">SAMN05444392_11028</name>
</gene>
<keyword evidence="3" id="KW-1185">Reference proteome</keyword>
<protein>
    <recommendedName>
        <fullName evidence="4">Peptidoglycan binding domain-containing protein</fullName>
    </recommendedName>
</protein>
<organism evidence="2 3">
    <name type="scientific">Seinonella peptonophila</name>
    <dbReference type="NCBI Taxonomy" id="112248"/>
    <lineage>
        <taxon>Bacteria</taxon>
        <taxon>Bacillati</taxon>
        <taxon>Bacillota</taxon>
        <taxon>Bacilli</taxon>
        <taxon>Bacillales</taxon>
        <taxon>Thermoactinomycetaceae</taxon>
        <taxon>Seinonella</taxon>
    </lineage>
</organism>
<evidence type="ECO:0000313" key="2">
    <source>
        <dbReference type="EMBL" id="SHF19687.1"/>
    </source>
</evidence>
<feature type="compositionally biased region" description="Polar residues" evidence="1">
    <location>
        <begin position="71"/>
        <end position="82"/>
    </location>
</feature>
<dbReference type="InterPro" id="IPR047763">
    <property type="entry name" value="PG_bind_dom_phiBT1-type"/>
</dbReference>
<evidence type="ECO:0000313" key="3">
    <source>
        <dbReference type="Proteomes" id="UP000184476"/>
    </source>
</evidence>
<dbReference type="STRING" id="112248.SAMN05444392_11028"/>
<dbReference type="EMBL" id="FQVL01000010">
    <property type="protein sequence ID" value="SHF19687.1"/>
    <property type="molecule type" value="Genomic_DNA"/>
</dbReference>
<evidence type="ECO:0000256" key="1">
    <source>
        <dbReference type="SAM" id="MobiDB-lite"/>
    </source>
</evidence>
<feature type="compositionally biased region" description="Basic and acidic residues" evidence="1">
    <location>
        <begin position="60"/>
        <end position="70"/>
    </location>
</feature>
<dbReference type="NCBIfam" id="NF038080">
    <property type="entry name" value="PG_bind_siph"/>
    <property type="match status" value="1"/>
</dbReference>
<dbReference type="Gene3D" id="1.10.101.10">
    <property type="entry name" value="PGBD-like superfamily/PGBD"/>
    <property type="match status" value="1"/>
</dbReference>
<name>A0A1M4ZPF8_9BACL</name>
<sequence length="219" mass="24955">MSRSKWLFYKGLFGLMGLALIIFVSALGLKVYNYFTGDNIDVVKETKQFINPQSPASYKNEPKQQDEHSSQIESPEQKSISPSKELKENSVVKKPASSRLNTPQQNTNEKEKNIEQKQTNQVDKSSDQEKVSTISQKFPGREYFKLNAKNEYVTQLGQLLVNAGYGKYYQEGPNSTFTQADQKNCQSFQVAQGWVGKDADGYPGPETWNRLVKIWNQKH</sequence>
<accession>A0A1M4ZPF8</accession>
<feature type="compositionally biased region" description="Polar residues" evidence="1">
    <location>
        <begin position="98"/>
        <end position="107"/>
    </location>
</feature>